<proteinExistence type="predicted"/>
<dbReference type="RefSeq" id="WP_161423005.1">
    <property type="nucleotide sequence ID" value="NZ_JARWMY010000010.1"/>
</dbReference>
<dbReference type="Proteomes" id="UP000448235">
    <property type="component" value="Unassembled WGS sequence"/>
</dbReference>
<reference evidence="1 2" key="1">
    <citation type="submission" date="2019-12" db="EMBL/GenBank/DDBJ databases">
        <title>Draft genome sequencing of Halomonas icarensis D1-1.</title>
        <authorList>
            <person name="Pandiyan K."/>
            <person name="Kushwaha P."/>
            <person name="Gowdham M."/>
            <person name="Chakdar H."/>
            <person name="Singh A."/>
            <person name="Kumar M."/>
            <person name="Saxena A.K."/>
        </authorList>
    </citation>
    <scope>NUCLEOTIDE SEQUENCE [LARGE SCALE GENOMIC DNA]</scope>
    <source>
        <strain evidence="1 2">D1-1</strain>
    </source>
</reference>
<keyword evidence="2" id="KW-1185">Reference proteome</keyword>
<gene>
    <name evidence="1" type="ORF">GRB80_06815</name>
</gene>
<name>A0A7X5AM65_9GAMM</name>
<evidence type="ECO:0008006" key="3">
    <source>
        <dbReference type="Google" id="ProtNLM"/>
    </source>
</evidence>
<dbReference type="PROSITE" id="PS51257">
    <property type="entry name" value="PROKAR_LIPOPROTEIN"/>
    <property type="match status" value="1"/>
</dbReference>
<protein>
    <recommendedName>
        <fullName evidence="3">Peptidase C-terminal archaeal/bacterial domain-containing protein</fullName>
    </recommendedName>
</protein>
<evidence type="ECO:0000313" key="1">
    <source>
        <dbReference type="EMBL" id="NAW12554.1"/>
    </source>
</evidence>
<accession>A0A7X5AM65</accession>
<dbReference type="EMBL" id="WUTS01000001">
    <property type="protein sequence ID" value="NAW12554.1"/>
    <property type="molecule type" value="Genomic_DNA"/>
</dbReference>
<comment type="caution">
    <text evidence="1">The sequence shown here is derived from an EMBL/GenBank/DDBJ whole genome shotgun (WGS) entry which is preliminary data.</text>
</comment>
<dbReference type="Gene3D" id="2.60.120.380">
    <property type="match status" value="2"/>
</dbReference>
<dbReference type="AlphaFoldDB" id="A0A7X5AM65"/>
<sequence length="587" mass="60466">MQHRIPNVGKGGGPRRQWKMVAVVAGLALLAGCSEQQSEATRFMSGPEAAVGAVLSGELTTASPINLNDGARYSPHWVCPGEANDVVTSYVLDAAFPGVLTAFDKEGGFLGVVEGAVDTPLSLLVGADHKSCTLIVVSGSSATSFGPYRLVPQAHASAEPLALDESLIGSLGEDGKASHVMTLEQAGRLDLSLSSGGALALTVRGEGREERVQACSDGEQRLEAYLEPGDYRVEVATAAIGNALAATSGCGDETLVLGNAYRLTASVDDLASGMRNEGPLRGGDSITGVLESGAHNRYRLDINEPSEVSIELSSAHFDALLSLEGEGQSFSNDDGGGGINGTDALLETVLLPGRYDIEVTAYGAAGGDYGLEMHSSPFEGELRNSGELALGESLVGVLDGSGPNSYRLTLEETTGIRVVLGSSSFDAVLRLHGNGVDISDDDSGGNLDALLSAVLEPGSYTLEAQSYSGAGAYRLEVVGDAIEEELRNGGEIGVGDAVVGSVSPGGTLDYELVLEEAATIVIEATSPTADTILSLSGNGVEIENDDADGLGLGSRIIQHLEAGRYGVGIRTWGIESDIGVVRLEVRG</sequence>
<organism evidence="1 2">
    <name type="scientific">Halomonas icarae</name>
    <dbReference type="NCBI Taxonomy" id="2691040"/>
    <lineage>
        <taxon>Bacteria</taxon>
        <taxon>Pseudomonadati</taxon>
        <taxon>Pseudomonadota</taxon>
        <taxon>Gammaproteobacteria</taxon>
        <taxon>Oceanospirillales</taxon>
        <taxon>Halomonadaceae</taxon>
        <taxon>Halomonas</taxon>
    </lineage>
</organism>
<evidence type="ECO:0000313" key="2">
    <source>
        <dbReference type="Proteomes" id="UP000448235"/>
    </source>
</evidence>